<accession>A0ACC0Z2P7</accession>
<proteinExistence type="predicted"/>
<dbReference type="EMBL" id="CM047738">
    <property type="protein sequence ID" value="KAJ0045557.1"/>
    <property type="molecule type" value="Genomic_DNA"/>
</dbReference>
<gene>
    <name evidence="1" type="ORF">Pint_05084</name>
</gene>
<evidence type="ECO:0000313" key="1">
    <source>
        <dbReference type="EMBL" id="KAJ0045557.1"/>
    </source>
</evidence>
<protein>
    <submittedName>
        <fullName evidence="1">Uncharacterized protein</fullName>
    </submittedName>
</protein>
<name>A0ACC0Z2P7_9ROSI</name>
<comment type="caution">
    <text evidence="1">The sequence shown here is derived from an EMBL/GenBank/DDBJ whole genome shotgun (WGS) entry which is preliminary data.</text>
</comment>
<organism evidence="1 2">
    <name type="scientific">Pistacia integerrima</name>
    <dbReference type="NCBI Taxonomy" id="434235"/>
    <lineage>
        <taxon>Eukaryota</taxon>
        <taxon>Viridiplantae</taxon>
        <taxon>Streptophyta</taxon>
        <taxon>Embryophyta</taxon>
        <taxon>Tracheophyta</taxon>
        <taxon>Spermatophyta</taxon>
        <taxon>Magnoliopsida</taxon>
        <taxon>eudicotyledons</taxon>
        <taxon>Gunneridae</taxon>
        <taxon>Pentapetalae</taxon>
        <taxon>rosids</taxon>
        <taxon>malvids</taxon>
        <taxon>Sapindales</taxon>
        <taxon>Anacardiaceae</taxon>
        <taxon>Pistacia</taxon>
    </lineage>
</organism>
<dbReference type="Proteomes" id="UP001163603">
    <property type="component" value="Chromosome 3"/>
</dbReference>
<evidence type="ECO:0000313" key="2">
    <source>
        <dbReference type="Proteomes" id="UP001163603"/>
    </source>
</evidence>
<reference evidence="2" key="1">
    <citation type="journal article" date="2023" name="G3 (Bethesda)">
        <title>Genome assembly and association tests identify interacting loci associated with vigor, precocity, and sex in interspecific pistachio rootstocks.</title>
        <authorList>
            <person name="Palmer W."/>
            <person name="Jacygrad E."/>
            <person name="Sagayaradj S."/>
            <person name="Cavanaugh K."/>
            <person name="Han R."/>
            <person name="Bertier L."/>
            <person name="Beede B."/>
            <person name="Kafkas S."/>
            <person name="Golino D."/>
            <person name="Preece J."/>
            <person name="Michelmore R."/>
        </authorList>
    </citation>
    <scope>NUCLEOTIDE SEQUENCE [LARGE SCALE GENOMIC DNA]</scope>
</reference>
<sequence>MLFGAEDKVESRKFKQFEQSGNFEASKQRSRSASLPTEKTGRKLKGFFLCVCVFSIFIFFKLRFFFGVSCSFFINFCVFQFLILFFFN</sequence>
<keyword evidence="2" id="KW-1185">Reference proteome</keyword>